<keyword evidence="4" id="KW-0540">Nuclease</keyword>
<comment type="caution">
    <text evidence="11">The sequence shown here is derived from an EMBL/GenBank/DDBJ whole genome shotgun (WGS) entry which is preliminary data.</text>
</comment>
<dbReference type="Pfam" id="PF00665">
    <property type="entry name" value="rve"/>
    <property type="match status" value="1"/>
</dbReference>
<dbReference type="InterPro" id="IPR050951">
    <property type="entry name" value="Retrovirus_Pol_polyprotein"/>
</dbReference>
<proteinExistence type="predicted"/>
<dbReference type="InterPro" id="IPR043472">
    <property type="entry name" value="Macro_dom-like"/>
</dbReference>
<dbReference type="InterPro" id="IPR001584">
    <property type="entry name" value="Integrase_cat-core"/>
</dbReference>
<dbReference type="PROSITE" id="PS51154">
    <property type="entry name" value="MACRO"/>
    <property type="match status" value="1"/>
</dbReference>
<dbReference type="PANTHER" id="PTHR37984:SF5">
    <property type="entry name" value="PROTEIN NYNRIN-LIKE"/>
    <property type="match status" value="1"/>
</dbReference>
<dbReference type="InterPro" id="IPR043502">
    <property type="entry name" value="DNA/RNA_pol_sf"/>
</dbReference>
<keyword evidence="5" id="KW-0255">Endonuclease</keyword>
<evidence type="ECO:0000256" key="1">
    <source>
        <dbReference type="ARBA" id="ARBA00012493"/>
    </source>
</evidence>
<evidence type="ECO:0000256" key="8">
    <source>
        <dbReference type="SAM" id="MobiDB-lite"/>
    </source>
</evidence>
<sequence length="1417" mass="164380">MGAGIAKLFRKRFGKQNFLKSLKKKPGDVAALQDNGRFVFYLVTKPKYFQKPNPRDLLNSLLSLKNFCLKYGINNLSMPKISTGLDQLSWDWTVRPMLARVFAHSKIKINVFTPRDQKTTWSEDNLKRLLLTLLLRHWNRGYRNIIQKEFGSFRRYAHFLWSQEFFPTEIEIRLWAEYFFRRIPVRIGGREVIVGCYKAPITPTIELVKTEENKRTVTKNPEREEAMHNPREVKRQYRTHFQQEEKEEEKPEDDERNVIVQHIHSVLKLKNSNLFSVPMTIHGVEQRVTVDTAASKSLISVELIQNLPLLPSKYCLMSASDGELSLLGECKINCEADGQTFEHTMLVHNQNAPALRVLLGNDFHDKYKSNVCFLRNQFTIPSPEGVIVLSRLEKPVESEIICACIQEENDSHDCPIQVISKKEIRVPPRENVKIKVTFSPQKPTTRSYFEPRGVMNGVLVGWDMLVDPDDDAIWVTNISDKEVLVMPGLKFGFLRNDLQVRAPKKGRTKTLLQYLSNQFTPRLVGNIFNFQEGEPADEEFDINPELPEEERKAIRAMLHKNADVFMKENEPLRTTSIMKVRLPLKDDGKVIYQHNYSLSPVQDKAASEVIQRMLQERVLEPAPHSNYRIPFFLVEKGKDKNDVMQYRLVLSAKKLNECFANINYAPPKIPHILAQLKGKTLFSTLDLSSSFHQLEIDERDRHILTIQHKGQLFRYRHYRTFIKDFHKISKPVLDAADPKAKFEWGPEQKKAVTTLHKMLIDNVALMHFDPERETIVTVDGSPVYGCGAVLLQKCPKTRKFRPVSIHSKQFPKSQRNMSAHDAELLALYYALQKFRMELHAVHSFEIHSDCNGLQHLNALPHPSSRQARVMLYLSQFHGKYKIKHKPGREQVCPDFHSRNPDPIPSYDPHDEEFDSWKLPDEDARNPIMFKKLEQKSIELLGSKQDTSITAKYLKDLAAGMEQDLEREGLYAVTRGQKKREEIEDSRRARKLEPPGLPEHTPAEWATKLEREQRMDNSLLPVITAINNGEEQHGYVLRNGLLCRAFQRRKTRQSPDMKTELRICIPVSLRKDVLRVCHDSIFGNHYGVKKTLTLIKGTYHWDRMEKDTRNYIASCDKCSKFKPKLTKAGLLQPVKSYRPFQKMACDFAEYVKSTSGNRYALVVVDLFSSYIYAVPTKRRRTVDAIKAFKQILQYIVTPDILICDAGSHFTSDEFRSFVIKLGIRELHVAPTDVHFCNGAAEAAIKKINESIRIYCEKDINKWEEALPYVLNTINGSVLRHGKSPAELLYGVQRTVPGSPCVDEETEMEVSEFEKRRDETREEILKKKEKLQESQKKTYDRNRHEENYKPNQKIYYLVQRKARFDYPAKLQEKFRLGTVLAQEGPVTYLVRPEEGKYRKPVRVHVSQIKPFIERDRNLT</sequence>
<dbReference type="InterPro" id="IPR002589">
    <property type="entry name" value="Macro_dom"/>
</dbReference>
<protein>
    <recommendedName>
        <fullName evidence="1">RNA-directed DNA polymerase</fullName>
        <ecNumber evidence="1">2.7.7.49</ecNumber>
    </recommendedName>
</protein>
<dbReference type="Gene3D" id="2.40.70.10">
    <property type="entry name" value="Acid Proteases"/>
    <property type="match status" value="1"/>
</dbReference>
<dbReference type="Gene3D" id="3.40.220.10">
    <property type="entry name" value="Leucine Aminopeptidase, subunit E, domain 1"/>
    <property type="match status" value="1"/>
</dbReference>
<organism evidence="11 12">
    <name type="scientific">Frankliniella fusca</name>
    <dbReference type="NCBI Taxonomy" id="407009"/>
    <lineage>
        <taxon>Eukaryota</taxon>
        <taxon>Metazoa</taxon>
        <taxon>Ecdysozoa</taxon>
        <taxon>Arthropoda</taxon>
        <taxon>Hexapoda</taxon>
        <taxon>Insecta</taxon>
        <taxon>Pterygota</taxon>
        <taxon>Neoptera</taxon>
        <taxon>Paraneoptera</taxon>
        <taxon>Thysanoptera</taxon>
        <taxon>Terebrantia</taxon>
        <taxon>Thripoidea</taxon>
        <taxon>Thripidae</taxon>
        <taxon>Frankliniella</taxon>
    </lineage>
</organism>
<dbReference type="Gene3D" id="1.10.340.70">
    <property type="match status" value="1"/>
</dbReference>
<evidence type="ECO:0000256" key="4">
    <source>
        <dbReference type="ARBA" id="ARBA00022722"/>
    </source>
</evidence>
<keyword evidence="5" id="KW-0378">Hydrolase</keyword>
<keyword evidence="2" id="KW-0808">Transferase</keyword>
<dbReference type="InterPro" id="IPR043128">
    <property type="entry name" value="Rev_trsase/Diguanyl_cyclase"/>
</dbReference>
<dbReference type="PROSITE" id="PS50994">
    <property type="entry name" value="INTEGRASE"/>
    <property type="match status" value="1"/>
</dbReference>
<keyword evidence="3" id="KW-0548">Nucleotidyltransferase</keyword>
<reference evidence="11" key="2">
    <citation type="journal article" date="2023" name="BMC Genomics">
        <title>Pest status, molecular evolution, and epigenetic factors derived from the genome assembly of Frankliniella fusca, a thysanopteran phytovirus vector.</title>
        <authorList>
            <person name="Catto M.A."/>
            <person name="Labadie P.E."/>
            <person name="Jacobson A.L."/>
            <person name="Kennedy G.G."/>
            <person name="Srinivasan R."/>
            <person name="Hunt B.G."/>
        </authorList>
    </citation>
    <scope>NUCLEOTIDE SEQUENCE</scope>
    <source>
        <strain evidence="11">PL_HMW_Pooled</strain>
    </source>
</reference>
<keyword evidence="12" id="KW-1185">Reference proteome</keyword>
<gene>
    <name evidence="11" type="ORF">KUF71_017242</name>
</gene>
<evidence type="ECO:0000256" key="3">
    <source>
        <dbReference type="ARBA" id="ARBA00022695"/>
    </source>
</evidence>
<dbReference type="Gene3D" id="3.10.10.10">
    <property type="entry name" value="HIV Type 1 Reverse Transcriptase, subunit A, domain 1"/>
    <property type="match status" value="1"/>
</dbReference>
<feature type="region of interest" description="Disordered" evidence="8">
    <location>
        <begin position="212"/>
        <end position="235"/>
    </location>
</feature>
<name>A0AAE1HWT0_9NEOP</name>
<dbReference type="SUPFAM" id="SSF56672">
    <property type="entry name" value="DNA/RNA polymerases"/>
    <property type="match status" value="1"/>
</dbReference>
<keyword evidence="7" id="KW-0175">Coiled coil</keyword>
<dbReference type="SUPFAM" id="SSF52949">
    <property type="entry name" value="Macro domain-like"/>
    <property type="match status" value="1"/>
</dbReference>
<dbReference type="GO" id="GO:0003964">
    <property type="term" value="F:RNA-directed DNA polymerase activity"/>
    <property type="evidence" value="ECO:0007669"/>
    <property type="project" value="UniProtKB-EC"/>
</dbReference>
<dbReference type="GO" id="GO:0004519">
    <property type="term" value="F:endonuclease activity"/>
    <property type="evidence" value="ECO:0007669"/>
    <property type="project" value="UniProtKB-KW"/>
</dbReference>
<accession>A0AAE1HWT0</accession>
<dbReference type="FunFam" id="1.10.340.70:FF:000001">
    <property type="entry name" value="Retrovirus-related Pol polyprotein from transposon gypsy-like Protein"/>
    <property type="match status" value="1"/>
</dbReference>
<dbReference type="InterPro" id="IPR041588">
    <property type="entry name" value="Integrase_H2C2"/>
</dbReference>
<evidence type="ECO:0000259" key="9">
    <source>
        <dbReference type="PROSITE" id="PS50994"/>
    </source>
</evidence>
<dbReference type="InterPro" id="IPR036397">
    <property type="entry name" value="RNaseH_sf"/>
</dbReference>
<dbReference type="CDD" id="cd00303">
    <property type="entry name" value="retropepsin_like"/>
    <property type="match status" value="1"/>
</dbReference>
<feature type="coiled-coil region" evidence="7">
    <location>
        <begin position="1301"/>
        <end position="1335"/>
    </location>
</feature>
<evidence type="ECO:0000256" key="2">
    <source>
        <dbReference type="ARBA" id="ARBA00022679"/>
    </source>
</evidence>
<evidence type="ECO:0000313" key="12">
    <source>
        <dbReference type="Proteomes" id="UP001219518"/>
    </source>
</evidence>
<dbReference type="PANTHER" id="PTHR37984">
    <property type="entry name" value="PROTEIN CBG26694"/>
    <property type="match status" value="1"/>
</dbReference>
<dbReference type="Gene3D" id="3.30.420.10">
    <property type="entry name" value="Ribonuclease H-like superfamily/Ribonuclease H"/>
    <property type="match status" value="1"/>
</dbReference>
<dbReference type="Pfam" id="PF17921">
    <property type="entry name" value="Integrase_H2C2"/>
    <property type="match status" value="1"/>
</dbReference>
<evidence type="ECO:0000259" key="10">
    <source>
        <dbReference type="PROSITE" id="PS51154"/>
    </source>
</evidence>
<dbReference type="Gene3D" id="3.30.70.270">
    <property type="match status" value="1"/>
</dbReference>
<dbReference type="GO" id="GO:0003676">
    <property type="term" value="F:nucleic acid binding"/>
    <property type="evidence" value="ECO:0007669"/>
    <property type="project" value="InterPro"/>
</dbReference>
<dbReference type="Proteomes" id="UP001219518">
    <property type="component" value="Unassembled WGS sequence"/>
</dbReference>
<dbReference type="SUPFAM" id="SSF53098">
    <property type="entry name" value="Ribonuclease H-like"/>
    <property type="match status" value="1"/>
</dbReference>
<dbReference type="InterPro" id="IPR041577">
    <property type="entry name" value="RT_RNaseH_2"/>
</dbReference>
<reference evidence="11" key="1">
    <citation type="submission" date="2021-07" db="EMBL/GenBank/DDBJ databases">
        <authorList>
            <person name="Catto M.A."/>
            <person name="Jacobson A."/>
            <person name="Kennedy G."/>
            <person name="Labadie P."/>
            <person name="Hunt B.G."/>
            <person name="Srinivasan R."/>
        </authorList>
    </citation>
    <scope>NUCLEOTIDE SEQUENCE</scope>
    <source>
        <strain evidence="11">PL_HMW_Pooled</strain>
        <tissue evidence="11">Head</tissue>
    </source>
</reference>
<dbReference type="GO" id="GO:0042575">
    <property type="term" value="C:DNA polymerase complex"/>
    <property type="evidence" value="ECO:0007669"/>
    <property type="project" value="UniProtKB-ARBA"/>
</dbReference>
<keyword evidence="6" id="KW-0511">Multifunctional enzyme</keyword>
<dbReference type="InterPro" id="IPR021109">
    <property type="entry name" value="Peptidase_aspartic_dom_sf"/>
</dbReference>
<evidence type="ECO:0000256" key="5">
    <source>
        <dbReference type="ARBA" id="ARBA00022759"/>
    </source>
</evidence>
<dbReference type="CDD" id="cd09274">
    <property type="entry name" value="RNase_HI_RT_Ty3"/>
    <property type="match status" value="1"/>
</dbReference>
<feature type="domain" description="Integrase catalytic" evidence="9">
    <location>
        <begin position="1134"/>
        <end position="1291"/>
    </location>
</feature>
<evidence type="ECO:0000256" key="7">
    <source>
        <dbReference type="SAM" id="Coils"/>
    </source>
</evidence>
<dbReference type="Pfam" id="PF17919">
    <property type="entry name" value="RT_RNaseH_2"/>
    <property type="match status" value="1"/>
</dbReference>
<feature type="region of interest" description="Disordered" evidence="8">
    <location>
        <begin position="975"/>
        <end position="1000"/>
    </location>
</feature>
<dbReference type="InterPro" id="IPR012337">
    <property type="entry name" value="RNaseH-like_sf"/>
</dbReference>
<feature type="compositionally biased region" description="Basic and acidic residues" evidence="8">
    <location>
        <begin position="978"/>
        <end position="992"/>
    </location>
</feature>
<evidence type="ECO:0000313" key="11">
    <source>
        <dbReference type="EMBL" id="KAK3928958.1"/>
    </source>
</evidence>
<dbReference type="EC" id="2.7.7.49" evidence="1"/>
<dbReference type="GO" id="GO:0015074">
    <property type="term" value="P:DNA integration"/>
    <property type="evidence" value="ECO:0007669"/>
    <property type="project" value="InterPro"/>
</dbReference>
<feature type="domain" description="Macro" evidence="10">
    <location>
        <begin position="1"/>
        <end position="130"/>
    </location>
</feature>
<dbReference type="EMBL" id="JAHWGI010001362">
    <property type="protein sequence ID" value="KAK3928958.1"/>
    <property type="molecule type" value="Genomic_DNA"/>
</dbReference>
<evidence type="ECO:0000256" key="6">
    <source>
        <dbReference type="ARBA" id="ARBA00023268"/>
    </source>
</evidence>
<dbReference type="SUPFAM" id="SSF50630">
    <property type="entry name" value="Acid proteases"/>
    <property type="match status" value="1"/>
</dbReference>